<dbReference type="InterPro" id="IPR050264">
    <property type="entry name" value="Bact_CCA-adding_enz_type3_sf"/>
</dbReference>
<dbReference type="InterPro" id="IPR032810">
    <property type="entry name" value="CCA-adding_enz_C"/>
</dbReference>
<evidence type="ECO:0000256" key="2">
    <source>
        <dbReference type="ARBA" id="ARBA00022694"/>
    </source>
</evidence>
<dbReference type="GO" id="GO:0016779">
    <property type="term" value="F:nucleotidyltransferase activity"/>
    <property type="evidence" value="ECO:0007669"/>
    <property type="project" value="UniProtKB-KW"/>
</dbReference>
<dbReference type="Pfam" id="PF13735">
    <property type="entry name" value="tRNA_NucTran2_2"/>
    <property type="match status" value="1"/>
</dbReference>
<dbReference type="EMBL" id="DRMN01000050">
    <property type="protein sequence ID" value="HFB54424.1"/>
    <property type="molecule type" value="Genomic_DNA"/>
</dbReference>
<gene>
    <name evidence="9" type="ORF">ENJ46_00750</name>
</gene>
<evidence type="ECO:0000313" key="9">
    <source>
        <dbReference type="EMBL" id="HFB54424.1"/>
    </source>
</evidence>
<evidence type="ECO:0000259" key="7">
    <source>
        <dbReference type="Pfam" id="PF12627"/>
    </source>
</evidence>
<dbReference type="InterPro" id="IPR032828">
    <property type="entry name" value="PolyA_RNA-bd"/>
</dbReference>
<reference evidence="9" key="1">
    <citation type="journal article" date="2020" name="mSystems">
        <title>Genome- and Community-Level Interaction Insights into Carbon Utilization and Element Cycling Functions of Hydrothermarchaeota in Hydrothermal Sediment.</title>
        <authorList>
            <person name="Zhou Z."/>
            <person name="Liu Y."/>
            <person name="Xu W."/>
            <person name="Pan J."/>
            <person name="Luo Z.H."/>
            <person name="Li M."/>
        </authorList>
    </citation>
    <scope>NUCLEOTIDE SEQUENCE [LARGE SCALE GENOMIC DNA]</scope>
    <source>
        <strain evidence="9">HyVt-489</strain>
    </source>
</reference>
<proteinExistence type="predicted"/>
<evidence type="ECO:0000256" key="1">
    <source>
        <dbReference type="ARBA" id="ARBA00001946"/>
    </source>
</evidence>
<sequence length="227" mass="25471">MDAEALTACREHKSELKSLSAERVWAETKKLLTAPSPHRTVNVMLINGILETILPEASNSEGLQLLCELEGQINLPIDPYLRLMSMSARDELAMARLCKRLKMSNKEKVRLMQWARDRTELVTGVDDKKAQIAFYKAGQQVAMDRSLIRAAGCTDPIVRQAWLSLYTRAKNWQRPDFPLAGKDLMDAGIPPGPKIGKMLTALEALWVRSGFQADKKKLLMALALLNR</sequence>
<dbReference type="AlphaFoldDB" id="A0A7C3C3I7"/>
<dbReference type="GO" id="GO:0046872">
    <property type="term" value="F:metal ion binding"/>
    <property type="evidence" value="ECO:0007669"/>
    <property type="project" value="UniProtKB-KW"/>
</dbReference>
<keyword evidence="3" id="KW-0548">Nucleotidyltransferase</keyword>
<evidence type="ECO:0000256" key="3">
    <source>
        <dbReference type="ARBA" id="ARBA00022695"/>
    </source>
</evidence>
<evidence type="ECO:0000256" key="4">
    <source>
        <dbReference type="ARBA" id="ARBA00022723"/>
    </source>
</evidence>
<organism evidence="9">
    <name type="scientific">Hellea balneolensis</name>
    <dbReference type="NCBI Taxonomy" id="287478"/>
    <lineage>
        <taxon>Bacteria</taxon>
        <taxon>Pseudomonadati</taxon>
        <taxon>Pseudomonadota</taxon>
        <taxon>Alphaproteobacteria</taxon>
        <taxon>Maricaulales</taxon>
        <taxon>Robiginitomaculaceae</taxon>
        <taxon>Hellea</taxon>
    </lineage>
</organism>
<comment type="cofactor">
    <cofactor evidence="1">
        <name>Mg(2+)</name>
        <dbReference type="ChEBI" id="CHEBI:18420"/>
    </cofactor>
</comment>
<dbReference type="Pfam" id="PF12627">
    <property type="entry name" value="PolyA_pol_RNAbd"/>
    <property type="match status" value="1"/>
</dbReference>
<keyword evidence="4" id="KW-0479">Metal-binding</keyword>
<evidence type="ECO:0000259" key="8">
    <source>
        <dbReference type="Pfam" id="PF13735"/>
    </source>
</evidence>
<keyword evidence="2" id="KW-0819">tRNA processing</keyword>
<feature type="domain" description="tRNA nucleotidyltransferase/poly(A) polymerase RNA and SrmB- binding" evidence="7">
    <location>
        <begin position="2"/>
        <end position="58"/>
    </location>
</feature>
<evidence type="ECO:0000256" key="5">
    <source>
        <dbReference type="ARBA" id="ARBA00022842"/>
    </source>
</evidence>
<dbReference type="GO" id="GO:0000049">
    <property type="term" value="F:tRNA binding"/>
    <property type="evidence" value="ECO:0007669"/>
    <property type="project" value="TreeGrafter"/>
</dbReference>
<evidence type="ECO:0000256" key="6">
    <source>
        <dbReference type="ARBA" id="ARBA00022884"/>
    </source>
</evidence>
<keyword evidence="5" id="KW-0460">Magnesium</keyword>
<dbReference type="Proteomes" id="UP000886042">
    <property type="component" value="Unassembled WGS sequence"/>
</dbReference>
<protein>
    <submittedName>
        <fullName evidence="9">CCA tRNA nucleotidyltransferase</fullName>
    </submittedName>
</protein>
<dbReference type="PANTHER" id="PTHR46173:SF1">
    <property type="entry name" value="CCA TRNA NUCLEOTIDYLTRANSFERASE 1, MITOCHONDRIAL"/>
    <property type="match status" value="1"/>
</dbReference>
<feature type="non-terminal residue" evidence="9">
    <location>
        <position position="1"/>
    </location>
</feature>
<comment type="caution">
    <text evidence="9">The sequence shown here is derived from an EMBL/GenBank/DDBJ whole genome shotgun (WGS) entry which is preliminary data.</text>
</comment>
<dbReference type="PANTHER" id="PTHR46173">
    <property type="entry name" value="CCA TRNA NUCLEOTIDYLTRANSFERASE 1, MITOCHONDRIAL"/>
    <property type="match status" value="1"/>
</dbReference>
<accession>A0A7C3C3I7</accession>
<dbReference type="SUPFAM" id="SSF81891">
    <property type="entry name" value="Poly A polymerase C-terminal region-like"/>
    <property type="match status" value="1"/>
</dbReference>
<dbReference type="GO" id="GO:0008033">
    <property type="term" value="P:tRNA processing"/>
    <property type="evidence" value="ECO:0007669"/>
    <property type="project" value="UniProtKB-KW"/>
</dbReference>
<feature type="domain" description="CCA-adding enzyme C-terminal" evidence="8">
    <location>
        <begin position="89"/>
        <end position="219"/>
    </location>
</feature>
<dbReference type="Gene3D" id="1.10.3090.10">
    <property type="entry name" value="cca-adding enzyme, domain 2"/>
    <property type="match status" value="1"/>
</dbReference>
<keyword evidence="3" id="KW-0808">Transferase</keyword>
<name>A0A7C3C3I7_9PROT</name>
<keyword evidence="6" id="KW-0694">RNA-binding</keyword>